<comment type="caution">
    <text evidence="2">The sequence shown here is derived from an EMBL/GenBank/DDBJ whole genome shotgun (WGS) entry which is preliminary data.</text>
</comment>
<sequence>MLESLLNVLCLYGSGALTCLAICTLYVATTPRFTQRMFTPHASCLGIGPRALVVLGLIGCAAAWPWTYALVWRGLLRSRA</sequence>
<dbReference type="RefSeq" id="WP_271215888.1">
    <property type="nucleotide sequence ID" value="NZ_BAAAVD010000006.1"/>
</dbReference>
<dbReference type="AlphaFoldDB" id="A0A9W6MAS0"/>
<feature type="transmembrane region" description="Helical" evidence="1">
    <location>
        <begin position="6"/>
        <end position="29"/>
    </location>
</feature>
<evidence type="ECO:0000313" key="3">
    <source>
        <dbReference type="Proteomes" id="UP001143474"/>
    </source>
</evidence>
<accession>A0A9W6MAS0</accession>
<keyword evidence="3" id="KW-1185">Reference proteome</keyword>
<gene>
    <name evidence="2" type="ORF">GCM10017600_07510</name>
</gene>
<organism evidence="2 3">
    <name type="scientific">Streptosporangium carneum</name>
    <dbReference type="NCBI Taxonomy" id="47481"/>
    <lineage>
        <taxon>Bacteria</taxon>
        <taxon>Bacillati</taxon>
        <taxon>Actinomycetota</taxon>
        <taxon>Actinomycetes</taxon>
        <taxon>Streptosporangiales</taxon>
        <taxon>Streptosporangiaceae</taxon>
        <taxon>Streptosporangium</taxon>
    </lineage>
</organism>
<evidence type="ECO:0000256" key="1">
    <source>
        <dbReference type="SAM" id="Phobius"/>
    </source>
</evidence>
<keyword evidence="1" id="KW-0812">Transmembrane</keyword>
<protein>
    <submittedName>
        <fullName evidence="2">Uncharacterized protein</fullName>
    </submittedName>
</protein>
<dbReference type="EMBL" id="BSEV01000001">
    <property type="protein sequence ID" value="GLK07346.1"/>
    <property type="molecule type" value="Genomic_DNA"/>
</dbReference>
<keyword evidence="1" id="KW-1133">Transmembrane helix</keyword>
<feature type="transmembrane region" description="Helical" evidence="1">
    <location>
        <begin position="50"/>
        <end position="71"/>
    </location>
</feature>
<name>A0A9W6MAS0_9ACTN</name>
<dbReference type="Proteomes" id="UP001143474">
    <property type="component" value="Unassembled WGS sequence"/>
</dbReference>
<reference evidence="2" key="1">
    <citation type="journal article" date="2014" name="Int. J. Syst. Evol. Microbiol.">
        <title>Complete genome sequence of Corynebacterium casei LMG S-19264T (=DSM 44701T), isolated from a smear-ripened cheese.</title>
        <authorList>
            <consortium name="US DOE Joint Genome Institute (JGI-PGF)"/>
            <person name="Walter F."/>
            <person name="Albersmeier A."/>
            <person name="Kalinowski J."/>
            <person name="Ruckert C."/>
        </authorList>
    </citation>
    <scope>NUCLEOTIDE SEQUENCE</scope>
    <source>
        <strain evidence="2">VKM Ac-2007</strain>
    </source>
</reference>
<evidence type="ECO:0000313" key="2">
    <source>
        <dbReference type="EMBL" id="GLK07346.1"/>
    </source>
</evidence>
<proteinExistence type="predicted"/>
<reference evidence="2" key="2">
    <citation type="submission" date="2023-01" db="EMBL/GenBank/DDBJ databases">
        <authorList>
            <person name="Sun Q."/>
            <person name="Evtushenko L."/>
        </authorList>
    </citation>
    <scope>NUCLEOTIDE SEQUENCE</scope>
    <source>
        <strain evidence="2">VKM Ac-2007</strain>
    </source>
</reference>
<keyword evidence="1" id="KW-0472">Membrane</keyword>